<proteinExistence type="predicted"/>
<evidence type="ECO:0000313" key="5">
    <source>
        <dbReference type="Proteomes" id="UP000829685"/>
    </source>
</evidence>
<dbReference type="Gene3D" id="3.40.50.720">
    <property type="entry name" value="NAD(P)-binding Rossmann-like Domain"/>
    <property type="match status" value="1"/>
</dbReference>
<sequence>MSEIKRVALAGATGNLGPAVLDQLLQAGLEVTVLTRAGSQHKLPETVTLKEVDYDSLESLTTALHGHDAVVSTLGSLSLSKQLLLVQAAAETGVNRFIPSEFGSNTVHPKTSQLPVFGDKIAVQKALQKEADAGRLTYTIVVNGPFLDWGLAVGFVASVKDRSISLYDGGDRIFSATTLPTVGKAVVGVLQHLDETKNRAVYVQETAITGKQLLDIGQKVTGTEWKAAQISTEDCVKDAWAELSKTAPDYGKAFMNFLNAAIWGEGYGSHFETNDNKLLGIKEIGEEELRALMVSHA</sequence>
<name>A0A9P9W9Z5_9PEZI</name>
<dbReference type="InterPro" id="IPR051609">
    <property type="entry name" value="NmrA/Isoflavone_reductase-like"/>
</dbReference>
<dbReference type="EMBL" id="JAFIMR010000055">
    <property type="protein sequence ID" value="KAI1853940.1"/>
    <property type="molecule type" value="Genomic_DNA"/>
</dbReference>
<keyword evidence="2" id="KW-0560">Oxidoreductase</keyword>
<evidence type="ECO:0000256" key="1">
    <source>
        <dbReference type="ARBA" id="ARBA00022857"/>
    </source>
</evidence>
<comment type="caution">
    <text evidence="4">The sequence shown here is derived from an EMBL/GenBank/DDBJ whole genome shotgun (WGS) entry which is preliminary data.</text>
</comment>
<reference evidence="4" key="1">
    <citation type="submission" date="2021-03" db="EMBL/GenBank/DDBJ databases">
        <title>Revisited historic fungal species revealed as producer of novel bioactive compounds through whole genome sequencing and comparative genomics.</title>
        <authorList>
            <person name="Vignolle G.A."/>
            <person name="Hochenegger N."/>
            <person name="Mach R.L."/>
            <person name="Mach-Aigner A.R."/>
            <person name="Javad Rahimi M."/>
            <person name="Salim K.A."/>
            <person name="Chan C.M."/>
            <person name="Lim L.B.L."/>
            <person name="Cai F."/>
            <person name="Druzhinina I.S."/>
            <person name="U'Ren J.M."/>
            <person name="Derntl C."/>
        </authorList>
    </citation>
    <scope>NUCLEOTIDE SEQUENCE</scope>
    <source>
        <strain evidence="4">TUCIM 5799</strain>
    </source>
</reference>
<gene>
    <name evidence="4" type="ORF">JX265_012625</name>
</gene>
<keyword evidence="5" id="KW-1185">Reference proteome</keyword>
<accession>A0A9P9W9Z5</accession>
<dbReference type="SUPFAM" id="SSF51735">
    <property type="entry name" value="NAD(P)-binding Rossmann-fold domains"/>
    <property type="match status" value="1"/>
</dbReference>
<dbReference type="InterPro" id="IPR036291">
    <property type="entry name" value="NAD(P)-bd_dom_sf"/>
</dbReference>
<evidence type="ECO:0000313" key="4">
    <source>
        <dbReference type="EMBL" id="KAI1853940.1"/>
    </source>
</evidence>
<evidence type="ECO:0000256" key="2">
    <source>
        <dbReference type="ARBA" id="ARBA00023002"/>
    </source>
</evidence>
<dbReference type="PANTHER" id="PTHR47706">
    <property type="entry name" value="NMRA-LIKE FAMILY PROTEIN"/>
    <property type="match status" value="1"/>
</dbReference>
<dbReference type="Gene3D" id="3.90.25.10">
    <property type="entry name" value="UDP-galactose 4-epimerase, domain 1"/>
    <property type="match status" value="1"/>
</dbReference>
<protein>
    <recommendedName>
        <fullName evidence="3">NmrA-like domain-containing protein</fullName>
    </recommendedName>
</protein>
<dbReference type="Pfam" id="PF05368">
    <property type="entry name" value="NmrA"/>
    <property type="match status" value="1"/>
</dbReference>
<organism evidence="4 5">
    <name type="scientific">Neoarthrinium moseri</name>
    <dbReference type="NCBI Taxonomy" id="1658444"/>
    <lineage>
        <taxon>Eukaryota</taxon>
        <taxon>Fungi</taxon>
        <taxon>Dikarya</taxon>
        <taxon>Ascomycota</taxon>
        <taxon>Pezizomycotina</taxon>
        <taxon>Sordariomycetes</taxon>
        <taxon>Xylariomycetidae</taxon>
        <taxon>Amphisphaeriales</taxon>
        <taxon>Apiosporaceae</taxon>
        <taxon>Neoarthrinium</taxon>
    </lineage>
</organism>
<dbReference type="InterPro" id="IPR008030">
    <property type="entry name" value="NmrA-like"/>
</dbReference>
<evidence type="ECO:0000259" key="3">
    <source>
        <dbReference type="Pfam" id="PF05368"/>
    </source>
</evidence>
<dbReference type="PANTHER" id="PTHR47706:SF1">
    <property type="entry name" value="CIPA-LIKE, PUTATIVE (AFU_ORTHOLOGUE AFUA_1G12460)-RELATED"/>
    <property type="match status" value="1"/>
</dbReference>
<feature type="domain" description="NmrA-like" evidence="3">
    <location>
        <begin position="5"/>
        <end position="237"/>
    </location>
</feature>
<dbReference type="Proteomes" id="UP000829685">
    <property type="component" value="Unassembled WGS sequence"/>
</dbReference>
<dbReference type="InterPro" id="IPR045312">
    <property type="entry name" value="PCBER-like"/>
</dbReference>
<dbReference type="CDD" id="cd05259">
    <property type="entry name" value="PCBER_SDR_a"/>
    <property type="match status" value="1"/>
</dbReference>
<keyword evidence="1" id="KW-0521">NADP</keyword>
<dbReference type="AlphaFoldDB" id="A0A9P9W9Z5"/>
<dbReference type="GO" id="GO:0016491">
    <property type="term" value="F:oxidoreductase activity"/>
    <property type="evidence" value="ECO:0007669"/>
    <property type="project" value="UniProtKB-KW"/>
</dbReference>